<feature type="region of interest" description="Disordered" evidence="1">
    <location>
        <begin position="381"/>
        <end position="413"/>
    </location>
</feature>
<dbReference type="AlphaFoldDB" id="A0A507CKU8"/>
<feature type="compositionally biased region" description="Basic and acidic residues" evidence="1">
    <location>
        <begin position="386"/>
        <end position="413"/>
    </location>
</feature>
<comment type="caution">
    <text evidence="2">The sequence shown here is derived from an EMBL/GenBank/DDBJ whole genome shotgun (WGS) entry which is preliminary data.</text>
</comment>
<dbReference type="EMBL" id="QEAM01000608">
    <property type="protein sequence ID" value="TPX38483.1"/>
    <property type="molecule type" value="Genomic_DNA"/>
</dbReference>
<accession>A0A507CKU8</accession>
<sequence>MPMPAPALSHLRDGLIRSELFNANLVQRSDTPSTTTTLPAHHSSDNVSSVVVNVFRTAILPELLTHIRHIAHDEAHRAVISIHGSIRQEVENDFQGALALSVASMEGALRGRVRREVEDALLFTTIPQASTSTAGSAFATANLHSKPSDVRPAGGATPWMTNDASRRICEAEPARFSTAMSGRAWGGLEDMALTDITALHPSSARRESDVLLNPSMNVSQERNHESSDFEDELYEDDDETSPVRQYPPLMTKALSSINFAKNEIIGVAPSSISPVRTHNPNPFATPSSSTHTQQPLQKGGKRLFAIPRPSMSLASTASSSPAPSSIPTFDEYAEHHYDGGEEGDGGPQCKNCAELSNGRRLRSGRCDRCYQYLYIKGVERPPVAGDLRRNKRPIERKQRRSCELKRSKSEHEL</sequence>
<feature type="compositionally biased region" description="Acidic residues" evidence="1">
    <location>
        <begin position="228"/>
        <end position="240"/>
    </location>
</feature>
<organism evidence="2 3">
    <name type="scientific">Synchytrium endobioticum</name>
    <dbReference type="NCBI Taxonomy" id="286115"/>
    <lineage>
        <taxon>Eukaryota</taxon>
        <taxon>Fungi</taxon>
        <taxon>Fungi incertae sedis</taxon>
        <taxon>Chytridiomycota</taxon>
        <taxon>Chytridiomycota incertae sedis</taxon>
        <taxon>Chytridiomycetes</taxon>
        <taxon>Synchytriales</taxon>
        <taxon>Synchytriaceae</taxon>
        <taxon>Synchytrium</taxon>
    </lineage>
</organism>
<evidence type="ECO:0000256" key="1">
    <source>
        <dbReference type="SAM" id="MobiDB-lite"/>
    </source>
</evidence>
<evidence type="ECO:0000313" key="3">
    <source>
        <dbReference type="Proteomes" id="UP000320475"/>
    </source>
</evidence>
<reference evidence="2 3" key="1">
    <citation type="journal article" date="2019" name="Sci. Rep.">
        <title>Comparative genomics of chytrid fungi reveal insights into the obligate biotrophic and pathogenic lifestyle of Synchytrium endobioticum.</title>
        <authorList>
            <person name="van de Vossenberg B.T.L.H."/>
            <person name="Warris S."/>
            <person name="Nguyen H.D.T."/>
            <person name="van Gent-Pelzer M.P.E."/>
            <person name="Joly D.L."/>
            <person name="van de Geest H.C."/>
            <person name="Bonants P.J.M."/>
            <person name="Smith D.S."/>
            <person name="Levesque C.A."/>
            <person name="van der Lee T.A.J."/>
        </authorList>
    </citation>
    <scope>NUCLEOTIDE SEQUENCE [LARGE SCALE GENOMIC DNA]</scope>
    <source>
        <strain evidence="2 3">LEV6574</strain>
    </source>
</reference>
<evidence type="ECO:0000313" key="2">
    <source>
        <dbReference type="EMBL" id="TPX38483.1"/>
    </source>
</evidence>
<feature type="region of interest" description="Disordered" evidence="1">
    <location>
        <begin position="202"/>
        <end position="245"/>
    </location>
</feature>
<protein>
    <submittedName>
        <fullName evidence="2">Uncharacterized protein</fullName>
    </submittedName>
</protein>
<dbReference type="Proteomes" id="UP000320475">
    <property type="component" value="Unassembled WGS sequence"/>
</dbReference>
<proteinExistence type="predicted"/>
<name>A0A507CKU8_9FUNG</name>
<gene>
    <name evidence="2" type="ORF">SeLEV6574_g07766</name>
</gene>